<dbReference type="STRING" id="307972.A0A2G8KBN0"/>
<keyword evidence="3" id="KW-1185">Reference proteome</keyword>
<dbReference type="CDD" id="cd01650">
    <property type="entry name" value="RT_nLTR_like"/>
    <property type="match status" value="1"/>
</dbReference>
<dbReference type="EMBL" id="MRZV01000715">
    <property type="protein sequence ID" value="PIK45408.1"/>
    <property type="molecule type" value="Genomic_DNA"/>
</dbReference>
<dbReference type="InterPro" id="IPR000477">
    <property type="entry name" value="RT_dom"/>
</dbReference>
<name>A0A2G8KBN0_STIJA</name>
<dbReference type="Pfam" id="PF00078">
    <property type="entry name" value="RVT_1"/>
    <property type="match status" value="1"/>
</dbReference>
<dbReference type="PROSITE" id="PS50878">
    <property type="entry name" value="RT_POL"/>
    <property type="match status" value="1"/>
</dbReference>
<reference evidence="2 3" key="1">
    <citation type="journal article" date="2017" name="PLoS Biol.">
        <title>The sea cucumber genome provides insights into morphological evolution and visceral regeneration.</title>
        <authorList>
            <person name="Zhang X."/>
            <person name="Sun L."/>
            <person name="Yuan J."/>
            <person name="Sun Y."/>
            <person name="Gao Y."/>
            <person name="Zhang L."/>
            <person name="Li S."/>
            <person name="Dai H."/>
            <person name="Hamel J.F."/>
            <person name="Liu C."/>
            <person name="Yu Y."/>
            <person name="Liu S."/>
            <person name="Lin W."/>
            <person name="Guo K."/>
            <person name="Jin S."/>
            <person name="Xu P."/>
            <person name="Storey K.B."/>
            <person name="Huan P."/>
            <person name="Zhang T."/>
            <person name="Zhou Y."/>
            <person name="Zhang J."/>
            <person name="Lin C."/>
            <person name="Li X."/>
            <person name="Xing L."/>
            <person name="Huo D."/>
            <person name="Sun M."/>
            <person name="Wang L."/>
            <person name="Mercier A."/>
            <person name="Li F."/>
            <person name="Yang H."/>
            <person name="Xiang J."/>
        </authorList>
    </citation>
    <scope>NUCLEOTIDE SEQUENCE [LARGE SCALE GENOMIC DNA]</scope>
    <source>
        <strain evidence="2">Shaxun</strain>
        <tissue evidence="2">Muscle</tissue>
    </source>
</reference>
<dbReference type="PANTHER" id="PTHR31635:SF196">
    <property type="entry name" value="REVERSE TRANSCRIPTASE DOMAIN-CONTAINING PROTEIN-RELATED"/>
    <property type="match status" value="1"/>
</dbReference>
<protein>
    <submittedName>
        <fullName evidence="2">Pol-like protein</fullName>
    </submittedName>
</protein>
<dbReference type="SUPFAM" id="SSF56672">
    <property type="entry name" value="DNA/RNA polymerases"/>
    <property type="match status" value="1"/>
</dbReference>
<evidence type="ECO:0000259" key="1">
    <source>
        <dbReference type="PROSITE" id="PS50878"/>
    </source>
</evidence>
<evidence type="ECO:0000313" key="2">
    <source>
        <dbReference type="EMBL" id="PIK45408.1"/>
    </source>
</evidence>
<feature type="domain" description="Reverse transcriptase" evidence="1">
    <location>
        <begin position="210"/>
        <end position="403"/>
    </location>
</feature>
<comment type="caution">
    <text evidence="2">The sequence shown here is derived from an EMBL/GenBank/DDBJ whole genome shotgun (WGS) entry which is preliminary data.</text>
</comment>
<dbReference type="InterPro" id="IPR043502">
    <property type="entry name" value="DNA/RNA_pol_sf"/>
</dbReference>
<gene>
    <name evidence="2" type="ORF">BSL78_17739</name>
</gene>
<dbReference type="OrthoDB" id="6145148at2759"/>
<proteinExistence type="predicted"/>
<organism evidence="2 3">
    <name type="scientific">Stichopus japonicus</name>
    <name type="common">Sea cucumber</name>
    <dbReference type="NCBI Taxonomy" id="307972"/>
    <lineage>
        <taxon>Eukaryota</taxon>
        <taxon>Metazoa</taxon>
        <taxon>Echinodermata</taxon>
        <taxon>Eleutherozoa</taxon>
        <taxon>Echinozoa</taxon>
        <taxon>Holothuroidea</taxon>
        <taxon>Aspidochirotacea</taxon>
        <taxon>Aspidochirotida</taxon>
        <taxon>Stichopodidae</taxon>
        <taxon>Apostichopus</taxon>
    </lineage>
</organism>
<sequence>MYLRLWRTLKAGFVSVAEWWETIKSRIRDLCIVYGVRRAREKRKVLKELQSRCLSGDNEVVARILAEEREGAFIRSRERFLEDGETPGYFYLKERARAQAKFIKQVRDSNGCIVKGTGVINVFHEFYSHLYSADNSVDRESQSSLLNSIACSVSADQLKDLEKPIELSEIKLALSAMAKNKSPGIDGLPAEFYLEFLDLLGEDLLCLYNDVFCRKLLSVSQRISVVTLLPKKGDALDPANRRPISLLTADYKVIAKILQLRLSRVMSSIVSIFQTCSVPGRSIHQNLSILRDIADMVKFWGNACAFISLDQHKAFDKILYTDIRSKVLVNGQLSDDVTIQRGVRQGCPLSPALYVLFIEPLAQYILQCNNIRGFHIPGSGGRVIKLLQYADDARVLPHHRVTL</sequence>
<dbReference type="PANTHER" id="PTHR31635">
    <property type="entry name" value="REVERSE TRANSCRIPTASE DOMAIN-CONTAINING PROTEIN-RELATED"/>
    <property type="match status" value="1"/>
</dbReference>
<dbReference type="Proteomes" id="UP000230750">
    <property type="component" value="Unassembled WGS sequence"/>
</dbReference>
<accession>A0A2G8KBN0</accession>
<dbReference type="AlphaFoldDB" id="A0A2G8KBN0"/>
<evidence type="ECO:0000313" key="3">
    <source>
        <dbReference type="Proteomes" id="UP000230750"/>
    </source>
</evidence>